<feature type="domain" description="Peptidase S1" evidence="9">
    <location>
        <begin position="31"/>
        <end position="258"/>
    </location>
</feature>
<dbReference type="SUPFAM" id="SSF50494">
    <property type="entry name" value="Trypsin-like serine proteases"/>
    <property type="match status" value="1"/>
</dbReference>
<keyword evidence="7" id="KW-0325">Glycoprotein</keyword>
<dbReference type="EnsemblProtists" id="Phyra72136">
    <property type="protein sequence ID" value="Phyra72136"/>
    <property type="gene ID" value="Phyra72136"/>
</dbReference>
<keyword evidence="11" id="KW-1185">Reference proteome</keyword>
<sequence length="260" mass="26819">MKVISTLAAASIALGVVAANADAEHAERRLILGGGEVPIGTKAYAVGVRTTADGDTFCGGALISPTHVLTTAACTGSQEIGFAAVGTFYINGTKDGEHIKVVSAQNHTDYNASSGSYDFGVLTLEKASKFPPIKLPAADDSDILPGMWTKVMGWGDTSYPNGTRSNELHSVGLEVWDNEECSRLFTVDNSSVCAGGAAGKDSCIGDTGGPLVKEKGQGDADDILIGLVSWGSGCGDQGIPAVYSRVSSAIEWLNTVTKTQ</sequence>
<evidence type="ECO:0000313" key="11">
    <source>
        <dbReference type="Proteomes" id="UP000005238"/>
    </source>
</evidence>
<organism evidence="10 11">
    <name type="scientific">Phytophthora ramorum</name>
    <name type="common">Sudden oak death agent</name>
    <dbReference type="NCBI Taxonomy" id="164328"/>
    <lineage>
        <taxon>Eukaryota</taxon>
        <taxon>Sar</taxon>
        <taxon>Stramenopiles</taxon>
        <taxon>Oomycota</taxon>
        <taxon>Peronosporomycetes</taxon>
        <taxon>Peronosporales</taxon>
        <taxon>Peronosporaceae</taxon>
        <taxon>Phytophthora</taxon>
    </lineage>
</organism>
<dbReference type="InterPro" id="IPR043504">
    <property type="entry name" value="Peptidase_S1_PA_chymotrypsin"/>
</dbReference>
<keyword evidence="6" id="KW-1015">Disulfide bond</keyword>
<comment type="similarity">
    <text evidence="2">Belongs to the peptidase S1 family.</text>
</comment>
<accession>H3GAF5</accession>
<proteinExistence type="inferred from homology"/>
<dbReference type="GO" id="GO:0006508">
    <property type="term" value="P:proteolysis"/>
    <property type="evidence" value="ECO:0007669"/>
    <property type="project" value="InterPro"/>
</dbReference>
<evidence type="ECO:0000313" key="10">
    <source>
        <dbReference type="EnsemblProtists" id="Phyra72136"/>
    </source>
</evidence>
<dbReference type="AlphaFoldDB" id="H3GAF5"/>
<name>H3GAF5_PHYRM</name>
<dbReference type="GeneID" id="94231020"/>
<dbReference type="OrthoDB" id="10066789at2759"/>
<dbReference type="HOGENOM" id="CLU_006842_7_3_1"/>
<dbReference type="InterPro" id="IPR050430">
    <property type="entry name" value="Peptidase_S1"/>
</dbReference>
<comment type="subcellular location">
    <subcellularLocation>
        <location evidence="1">Secreted</location>
    </subcellularLocation>
</comment>
<dbReference type="Pfam" id="PF00089">
    <property type="entry name" value="Trypsin"/>
    <property type="match status" value="1"/>
</dbReference>
<evidence type="ECO:0000256" key="8">
    <source>
        <dbReference type="SAM" id="SignalP"/>
    </source>
</evidence>
<dbReference type="InterPro" id="IPR001314">
    <property type="entry name" value="Peptidase_S1A"/>
</dbReference>
<reference evidence="10" key="2">
    <citation type="submission" date="2015-06" db="UniProtKB">
        <authorList>
            <consortium name="EnsemblProtists"/>
        </authorList>
    </citation>
    <scope>IDENTIFICATION</scope>
    <source>
        <strain evidence="10">Pr102</strain>
    </source>
</reference>
<keyword evidence="4 8" id="KW-0732">Signal</keyword>
<dbReference type="GO" id="GO:0004252">
    <property type="term" value="F:serine-type endopeptidase activity"/>
    <property type="evidence" value="ECO:0000318"/>
    <property type="project" value="GO_Central"/>
</dbReference>
<dbReference type="InParanoid" id="H3GAF5"/>
<dbReference type="CDD" id="cd00190">
    <property type="entry name" value="Tryp_SPc"/>
    <property type="match status" value="1"/>
</dbReference>
<feature type="signal peptide" evidence="8">
    <location>
        <begin position="1"/>
        <end position="19"/>
    </location>
</feature>
<protein>
    <recommendedName>
        <fullName evidence="9">Peptidase S1 domain-containing protein</fullName>
    </recommendedName>
</protein>
<dbReference type="PANTHER" id="PTHR24276">
    <property type="entry name" value="POLYSERASE-RELATED"/>
    <property type="match status" value="1"/>
</dbReference>
<dbReference type="FunFam" id="2.40.10.10:FF:000156">
    <property type="entry name" value="MIP06385p"/>
    <property type="match status" value="1"/>
</dbReference>
<dbReference type="InterPro" id="IPR009003">
    <property type="entry name" value="Peptidase_S1_PA"/>
</dbReference>
<dbReference type="Gene3D" id="2.40.10.10">
    <property type="entry name" value="Trypsin-like serine proteases"/>
    <property type="match status" value="1"/>
</dbReference>
<evidence type="ECO:0000259" key="9">
    <source>
        <dbReference type="PROSITE" id="PS50240"/>
    </source>
</evidence>
<dbReference type="SMART" id="SM00020">
    <property type="entry name" value="Tryp_SPc"/>
    <property type="match status" value="1"/>
</dbReference>
<dbReference type="PROSITE" id="PS50240">
    <property type="entry name" value="TRYPSIN_DOM"/>
    <property type="match status" value="1"/>
</dbReference>
<dbReference type="STRING" id="164328.H3GAF5"/>
<dbReference type="VEuPathDB" id="FungiDB:KRP23_9665"/>
<dbReference type="VEuPathDB" id="FungiDB:KRP22_13683"/>
<keyword evidence="3" id="KW-0964">Secreted</keyword>
<evidence type="ECO:0000256" key="2">
    <source>
        <dbReference type="ARBA" id="ARBA00007664"/>
    </source>
</evidence>
<dbReference type="EMBL" id="DS566089">
    <property type="status" value="NOT_ANNOTATED_CDS"/>
    <property type="molecule type" value="Genomic_DNA"/>
</dbReference>
<dbReference type="PANTHER" id="PTHR24276:SF98">
    <property type="entry name" value="FI18310P1-RELATED"/>
    <property type="match status" value="1"/>
</dbReference>
<feature type="chain" id="PRO_5003585270" description="Peptidase S1 domain-containing protein" evidence="8">
    <location>
        <begin position="20"/>
        <end position="260"/>
    </location>
</feature>
<dbReference type="OMA" id="ATISIPH"/>
<keyword evidence="5" id="KW-0843">Virulence</keyword>
<evidence type="ECO:0000256" key="5">
    <source>
        <dbReference type="ARBA" id="ARBA00023026"/>
    </source>
</evidence>
<dbReference type="GO" id="GO:0005576">
    <property type="term" value="C:extracellular region"/>
    <property type="evidence" value="ECO:0007669"/>
    <property type="project" value="UniProtKB-SubCell"/>
</dbReference>
<dbReference type="InterPro" id="IPR001254">
    <property type="entry name" value="Trypsin_dom"/>
</dbReference>
<evidence type="ECO:0000256" key="4">
    <source>
        <dbReference type="ARBA" id="ARBA00022729"/>
    </source>
</evidence>
<evidence type="ECO:0000256" key="1">
    <source>
        <dbReference type="ARBA" id="ARBA00004613"/>
    </source>
</evidence>
<reference evidence="11" key="1">
    <citation type="journal article" date="2006" name="Science">
        <title>Phytophthora genome sequences uncover evolutionary origins and mechanisms of pathogenesis.</title>
        <authorList>
            <person name="Tyler B.M."/>
            <person name="Tripathy S."/>
            <person name="Zhang X."/>
            <person name="Dehal P."/>
            <person name="Jiang R.H."/>
            <person name="Aerts A."/>
            <person name="Arredondo F.D."/>
            <person name="Baxter L."/>
            <person name="Bensasson D."/>
            <person name="Beynon J.L."/>
            <person name="Chapman J."/>
            <person name="Damasceno C.M."/>
            <person name="Dorrance A.E."/>
            <person name="Dou D."/>
            <person name="Dickerman A.W."/>
            <person name="Dubchak I.L."/>
            <person name="Garbelotto M."/>
            <person name="Gijzen M."/>
            <person name="Gordon S.G."/>
            <person name="Govers F."/>
            <person name="Grunwald N.J."/>
            <person name="Huang W."/>
            <person name="Ivors K.L."/>
            <person name="Jones R.W."/>
            <person name="Kamoun S."/>
            <person name="Krampis K."/>
            <person name="Lamour K.H."/>
            <person name="Lee M.K."/>
            <person name="McDonald W.H."/>
            <person name="Medina M."/>
            <person name="Meijer H.J."/>
            <person name="Nordberg E.K."/>
            <person name="Maclean D.J."/>
            <person name="Ospina-Giraldo M.D."/>
            <person name="Morris P.F."/>
            <person name="Phuntumart V."/>
            <person name="Putnam N.H."/>
            <person name="Rash S."/>
            <person name="Rose J.K."/>
            <person name="Sakihama Y."/>
            <person name="Salamov A.A."/>
            <person name="Savidor A."/>
            <person name="Scheuring C.F."/>
            <person name="Smith B.M."/>
            <person name="Sobral B.W."/>
            <person name="Terry A."/>
            <person name="Torto-Alalibo T.A."/>
            <person name="Win J."/>
            <person name="Xu Z."/>
            <person name="Zhang H."/>
            <person name="Grigoriev I.V."/>
            <person name="Rokhsar D.S."/>
            <person name="Boore J.L."/>
        </authorList>
    </citation>
    <scope>NUCLEOTIDE SEQUENCE [LARGE SCALE GENOMIC DNA]</scope>
    <source>
        <strain evidence="11">Pr102</strain>
    </source>
</reference>
<evidence type="ECO:0000256" key="7">
    <source>
        <dbReference type="ARBA" id="ARBA00023180"/>
    </source>
</evidence>
<dbReference type="PRINTS" id="PR00722">
    <property type="entry name" value="CHYMOTRYPSIN"/>
</dbReference>
<evidence type="ECO:0000256" key="3">
    <source>
        <dbReference type="ARBA" id="ARBA00022525"/>
    </source>
</evidence>
<dbReference type="RefSeq" id="XP_067742851.1">
    <property type="nucleotide sequence ID" value="XM_067895247.1"/>
</dbReference>
<dbReference type="eggNOG" id="KOG3627">
    <property type="taxonomic scope" value="Eukaryota"/>
</dbReference>
<evidence type="ECO:0000256" key="6">
    <source>
        <dbReference type="ARBA" id="ARBA00023157"/>
    </source>
</evidence>
<dbReference type="Proteomes" id="UP000005238">
    <property type="component" value="Unassembled WGS sequence"/>
</dbReference>